<dbReference type="InterPro" id="IPR016817">
    <property type="entry name" value="MannP-dilichol_defect-1"/>
</dbReference>
<keyword evidence="4" id="KW-0677">Repeat</keyword>
<feature type="transmembrane region" description="Helical" evidence="8">
    <location>
        <begin position="134"/>
        <end position="158"/>
    </location>
</feature>
<dbReference type="GO" id="GO:0016020">
    <property type="term" value="C:membrane"/>
    <property type="evidence" value="ECO:0007669"/>
    <property type="project" value="UniProtKB-SubCell"/>
</dbReference>
<evidence type="ECO:0000256" key="7">
    <source>
        <dbReference type="ARBA" id="ARBA00038475"/>
    </source>
</evidence>
<dbReference type="PANTHER" id="PTHR12226">
    <property type="entry name" value="MANNOSE-P-DOLICHOL UTILIZATION DEFECT 1 LEC35 -RELATED"/>
    <property type="match status" value="1"/>
</dbReference>
<evidence type="ECO:0000256" key="5">
    <source>
        <dbReference type="ARBA" id="ARBA00022989"/>
    </source>
</evidence>
<dbReference type="GO" id="GO:0009312">
    <property type="term" value="P:oligosaccharide biosynthetic process"/>
    <property type="evidence" value="ECO:0007669"/>
    <property type="project" value="TreeGrafter"/>
</dbReference>
<evidence type="ECO:0000256" key="1">
    <source>
        <dbReference type="ARBA" id="ARBA00004141"/>
    </source>
</evidence>
<evidence type="ECO:0000313" key="10">
    <source>
        <dbReference type="Proteomes" id="UP000324832"/>
    </source>
</evidence>
<evidence type="ECO:0000256" key="2">
    <source>
        <dbReference type="ARBA" id="ARBA00022448"/>
    </source>
</evidence>
<feature type="transmembrane region" description="Helical" evidence="8">
    <location>
        <begin position="29"/>
        <end position="46"/>
    </location>
</feature>
<keyword evidence="3 8" id="KW-0812">Transmembrane</keyword>
<protein>
    <recommendedName>
        <fullName evidence="11">Mannose-P-dolichol utilization defect 1 protein homolog</fullName>
    </recommendedName>
</protein>
<gene>
    <name evidence="9" type="ORF">LSINAPIS_LOCUS8601</name>
</gene>
<evidence type="ECO:0000256" key="8">
    <source>
        <dbReference type="SAM" id="Phobius"/>
    </source>
</evidence>
<keyword evidence="10" id="KW-1185">Reference proteome</keyword>
<dbReference type="PANTHER" id="PTHR12226:SF2">
    <property type="entry name" value="MANNOSE-P-DOLICHOL UTILIZATION DEFECT 1 PROTEIN"/>
    <property type="match status" value="1"/>
</dbReference>
<feature type="transmembrane region" description="Helical" evidence="8">
    <location>
        <begin position="108"/>
        <end position="128"/>
    </location>
</feature>
<dbReference type="Pfam" id="PF04193">
    <property type="entry name" value="PQ-loop"/>
    <property type="match status" value="1"/>
</dbReference>
<feature type="transmembrane region" description="Helical" evidence="8">
    <location>
        <begin position="53"/>
        <end position="71"/>
    </location>
</feature>
<dbReference type="InterPro" id="IPR006603">
    <property type="entry name" value="PQ-loop_rpt"/>
</dbReference>
<keyword evidence="5 8" id="KW-1133">Transmembrane helix</keyword>
<dbReference type="EMBL" id="FZQP02003112">
    <property type="protein sequence ID" value="VVC97288.1"/>
    <property type="molecule type" value="Genomic_DNA"/>
</dbReference>
<evidence type="ECO:0000313" key="9">
    <source>
        <dbReference type="EMBL" id="VVC97288.1"/>
    </source>
</evidence>
<keyword evidence="6 8" id="KW-0472">Membrane</keyword>
<dbReference type="Proteomes" id="UP000324832">
    <property type="component" value="Unassembled WGS sequence"/>
</dbReference>
<comment type="similarity">
    <text evidence="7">Belongs to the MPDU1 (TC 2.A.43.3) family.</text>
</comment>
<sequence>MAEIFKSLLLSVLTQQCYDEYFVNAWGDGTFLAIQTATIAALVLNYSGAPTKAGIFLAMYTGLVSILASGYTPVNILWNMQAMNVPIIFIAKTIQVVTNYKNGSTGQLSALTCFLLFGGSIARIFTSIQETGDFIIILTYCVSTLANGALVFQLLWYWNVDKTTKNKNKKKKRN</sequence>
<evidence type="ECO:0008006" key="11">
    <source>
        <dbReference type="Google" id="ProtNLM"/>
    </source>
</evidence>
<organism evidence="9 10">
    <name type="scientific">Leptidea sinapis</name>
    <dbReference type="NCBI Taxonomy" id="189913"/>
    <lineage>
        <taxon>Eukaryota</taxon>
        <taxon>Metazoa</taxon>
        <taxon>Ecdysozoa</taxon>
        <taxon>Arthropoda</taxon>
        <taxon>Hexapoda</taxon>
        <taxon>Insecta</taxon>
        <taxon>Pterygota</taxon>
        <taxon>Neoptera</taxon>
        <taxon>Endopterygota</taxon>
        <taxon>Lepidoptera</taxon>
        <taxon>Glossata</taxon>
        <taxon>Ditrysia</taxon>
        <taxon>Papilionoidea</taxon>
        <taxon>Pieridae</taxon>
        <taxon>Dismorphiinae</taxon>
        <taxon>Leptidea</taxon>
    </lineage>
</organism>
<evidence type="ECO:0000256" key="6">
    <source>
        <dbReference type="ARBA" id="ARBA00023136"/>
    </source>
</evidence>
<accession>A0A5E4QJK8</accession>
<dbReference type="SMART" id="SM00679">
    <property type="entry name" value="CTNS"/>
    <property type="match status" value="1"/>
</dbReference>
<keyword evidence="2" id="KW-0813">Transport</keyword>
<name>A0A5E4QJK8_9NEOP</name>
<reference evidence="9 10" key="1">
    <citation type="submission" date="2017-07" db="EMBL/GenBank/DDBJ databases">
        <authorList>
            <person name="Talla V."/>
            <person name="Backstrom N."/>
        </authorList>
    </citation>
    <scope>NUCLEOTIDE SEQUENCE [LARGE SCALE GENOMIC DNA]</scope>
</reference>
<dbReference type="AlphaFoldDB" id="A0A5E4QJK8"/>
<evidence type="ECO:0000256" key="4">
    <source>
        <dbReference type="ARBA" id="ARBA00022737"/>
    </source>
</evidence>
<dbReference type="Gene3D" id="1.20.1280.290">
    <property type="match status" value="1"/>
</dbReference>
<proteinExistence type="inferred from homology"/>
<evidence type="ECO:0000256" key="3">
    <source>
        <dbReference type="ARBA" id="ARBA00022692"/>
    </source>
</evidence>
<comment type="subcellular location">
    <subcellularLocation>
        <location evidence="1">Membrane</location>
        <topology evidence="1">Multi-pass membrane protein</topology>
    </subcellularLocation>
</comment>